<evidence type="ECO:0000313" key="3">
    <source>
        <dbReference type="EMBL" id="KYC50918.1"/>
    </source>
</evidence>
<sequence length="69" mass="8010">MGTTEGPELLEKIYNEIVLIKEELDEIKYALVKEEEPDEDEIEELNESYKEMNSGKAKNWADVKKSLGY</sequence>
<dbReference type="Proteomes" id="UP000092403">
    <property type="component" value="Unassembled WGS sequence"/>
</dbReference>
<evidence type="ECO:0000313" key="1">
    <source>
        <dbReference type="EMBL" id="KYC45954.1"/>
    </source>
</evidence>
<accession>A0A150IMR2</accession>
<dbReference type="EMBL" id="LNGE01000007">
    <property type="protein sequence ID" value="KYC45954.1"/>
    <property type="molecule type" value="Genomic_DNA"/>
</dbReference>
<proteinExistence type="predicted"/>
<dbReference type="Proteomes" id="UP000091929">
    <property type="component" value="Unassembled WGS sequence"/>
</dbReference>
<dbReference type="EMBL" id="LNGF01000008">
    <property type="protein sequence ID" value="KYC48261.1"/>
    <property type="molecule type" value="Genomic_DNA"/>
</dbReference>
<name>A0A150ITB6_9EURY</name>
<organism evidence="2 4">
    <name type="scientific">Candidatus Methanofastidiosum methylothiophilum</name>
    <dbReference type="NCBI Taxonomy" id="1705564"/>
    <lineage>
        <taxon>Archaea</taxon>
        <taxon>Methanobacteriati</taxon>
        <taxon>Methanobacteriota</taxon>
        <taxon>Stenosarchaea group</taxon>
        <taxon>Candidatus Methanofastidiosia</taxon>
        <taxon>Candidatus Methanofastidiosales</taxon>
        <taxon>Candidatus Methanofastidiosaceae</taxon>
        <taxon>Candidatus Methanofastidiosum</taxon>
    </lineage>
</organism>
<reference evidence="4 5" key="1">
    <citation type="journal article" date="2016" name="ISME J.">
        <title>Chasing the elusive Euryarchaeota class WSA2: genomes reveal a uniquely fastidious methyl-reducing methanogen.</title>
        <authorList>
            <person name="Nobu M.K."/>
            <person name="Narihiro T."/>
            <person name="Kuroda K."/>
            <person name="Mei R."/>
            <person name="Liu W.T."/>
        </authorList>
    </citation>
    <scope>NUCLEOTIDE SEQUENCE [LARGE SCALE GENOMIC DNA]</scope>
    <source>
        <strain evidence="1">B03fssc0709_Meth_Bin005</strain>
        <strain evidence="2">B15fssc0709_Meth_Bin003</strain>
        <strain evidence="3">BMIXfssc0709_Meth_Bin006</strain>
    </source>
</reference>
<evidence type="ECO:0000313" key="5">
    <source>
        <dbReference type="Proteomes" id="UP000092401"/>
    </source>
</evidence>
<accession>A0A150ITB6</accession>
<dbReference type="Proteomes" id="UP000092401">
    <property type="component" value="Unassembled WGS sequence"/>
</dbReference>
<evidence type="ECO:0000313" key="2">
    <source>
        <dbReference type="EMBL" id="KYC48261.1"/>
    </source>
</evidence>
<protein>
    <submittedName>
        <fullName evidence="2">Uncharacterized protein</fullName>
    </submittedName>
</protein>
<accession>A0A150J1E3</accession>
<evidence type="ECO:0000313" key="4">
    <source>
        <dbReference type="Proteomes" id="UP000091929"/>
    </source>
</evidence>
<gene>
    <name evidence="1" type="ORF">APG10_00364</name>
    <name evidence="2" type="ORF">APG11_00500</name>
    <name evidence="3" type="ORF">APG12_00481</name>
</gene>
<dbReference type="EMBL" id="LNJC01000006">
    <property type="protein sequence ID" value="KYC50918.1"/>
    <property type="molecule type" value="Genomic_DNA"/>
</dbReference>
<comment type="caution">
    <text evidence="2">The sequence shown here is derived from an EMBL/GenBank/DDBJ whole genome shotgun (WGS) entry which is preliminary data.</text>
</comment>
<dbReference type="AlphaFoldDB" id="A0A150ITB6"/>